<feature type="domain" description="G5" evidence="3">
    <location>
        <begin position="164"/>
        <end position="244"/>
    </location>
</feature>
<dbReference type="InterPro" id="IPR011098">
    <property type="entry name" value="G5_dom"/>
</dbReference>
<dbReference type="Proteomes" id="UP000824124">
    <property type="component" value="Unassembled WGS sequence"/>
</dbReference>
<organism evidence="4 5">
    <name type="scientific">Candidatus Avidehalobacter gallistercoris</name>
    <dbReference type="NCBI Taxonomy" id="2840694"/>
    <lineage>
        <taxon>Bacteria</taxon>
        <taxon>Bacillati</taxon>
        <taxon>Bacillota</taxon>
        <taxon>Clostridia</taxon>
        <taxon>Eubacteriales</taxon>
        <taxon>Peptococcaceae</taxon>
        <taxon>Peptococcaceae incertae sedis</taxon>
        <taxon>Candidatus Avidehalobacter</taxon>
    </lineage>
</organism>
<dbReference type="InterPro" id="IPR036908">
    <property type="entry name" value="RlpA-like_sf"/>
</dbReference>
<evidence type="ECO:0000313" key="5">
    <source>
        <dbReference type="Proteomes" id="UP000824124"/>
    </source>
</evidence>
<accession>A0A9D1HKY8</accession>
<sequence>MVQKQNNEQAFWQFDRLRAARPRRRLCKLNLTVFVLLLVMLFGIAAFAYAMTEKKVELIDDGIVRTVATRANTVGDFLRQQDIMLGELDVVEPAEDAGLEDEAQVVIRRAFDVAVTADFQTKSYLTQPQTVRDFLAANNVTLGEHDWVSPALDHVLAKGENVVVNRITYRQTQVKEAIVPQTVRREDASMNVGQSKIIQEGKAGEKTITSLVTYKDGVPIAKQELSRAVTTEPVEKVMAVGTRRVISRGNKTYEYTDMLAMKASAYTHTGNNTASGTKPKAGYTVAVDPSVIPLGSMLYVDGYGYAKAEDTGGAITGNRIDLFFNSEQECLNWGVRTVRVYVLK</sequence>
<dbReference type="PROSITE" id="PS51109">
    <property type="entry name" value="G5"/>
    <property type="match status" value="1"/>
</dbReference>
<dbReference type="Pfam" id="PF03990">
    <property type="entry name" value="DUF348"/>
    <property type="match status" value="2"/>
</dbReference>
<dbReference type="InterPro" id="IPR010611">
    <property type="entry name" value="3D_dom"/>
</dbReference>
<comment type="caution">
    <text evidence="4">The sequence shown here is derived from an EMBL/GenBank/DDBJ whole genome shotgun (WGS) entry which is preliminary data.</text>
</comment>
<dbReference type="CDD" id="cd22786">
    <property type="entry name" value="DPBB_YuiC-like"/>
    <property type="match status" value="1"/>
</dbReference>
<keyword evidence="1" id="KW-0732">Signal</keyword>
<proteinExistence type="predicted"/>
<evidence type="ECO:0000313" key="4">
    <source>
        <dbReference type="EMBL" id="HIU10655.1"/>
    </source>
</evidence>
<dbReference type="GO" id="GO:0004553">
    <property type="term" value="F:hydrolase activity, hydrolyzing O-glycosyl compounds"/>
    <property type="evidence" value="ECO:0007669"/>
    <property type="project" value="InterPro"/>
</dbReference>
<dbReference type="SUPFAM" id="SSF50685">
    <property type="entry name" value="Barwin-like endoglucanases"/>
    <property type="match status" value="1"/>
</dbReference>
<evidence type="ECO:0000256" key="1">
    <source>
        <dbReference type="ARBA" id="ARBA00022729"/>
    </source>
</evidence>
<reference evidence="4" key="1">
    <citation type="submission" date="2020-10" db="EMBL/GenBank/DDBJ databases">
        <authorList>
            <person name="Gilroy R."/>
        </authorList>
    </citation>
    <scope>NUCLEOTIDE SEQUENCE</scope>
    <source>
        <strain evidence="4">2830</strain>
    </source>
</reference>
<dbReference type="SMART" id="SM01208">
    <property type="entry name" value="G5"/>
    <property type="match status" value="1"/>
</dbReference>
<evidence type="ECO:0000259" key="3">
    <source>
        <dbReference type="PROSITE" id="PS51109"/>
    </source>
</evidence>
<keyword evidence="2" id="KW-0812">Transmembrane</keyword>
<dbReference type="Gene3D" id="2.20.230.10">
    <property type="entry name" value="Resuscitation-promoting factor rpfb"/>
    <property type="match status" value="1"/>
</dbReference>
<dbReference type="InterPro" id="IPR007137">
    <property type="entry name" value="DUF348"/>
</dbReference>
<dbReference type="EMBL" id="DVMH01000027">
    <property type="protein sequence ID" value="HIU10655.1"/>
    <property type="molecule type" value="Genomic_DNA"/>
</dbReference>
<dbReference type="PANTHER" id="PTHR39160:SF4">
    <property type="entry name" value="RESUSCITATION-PROMOTING FACTOR RPFB"/>
    <property type="match status" value="1"/>
</dbReference>
<dbReference type="AlphaFoldDB" id="A0A9D1HKY8"/>
<dbReference type="GO" id="GO:0019867">
    <property type="term" value="C:outer membrane"/>
    <property type="evidence" value="ECO:0007669"/>
    <property type="project" value="InterPro"/>
</dbReference>
<dbReference type="Pfam" id="PF06725">
    <property type="entry name" value="3D"/>
    <property type="match status" value="1"/>
</dbReference>
<protein>
    <submittedName>
        <fullName evidence="4">DUF348 domain-containing protein</fullName>
    </submittedName>
</protein>
<feature type="transmembrane region" description="Helical" evidence="2">
    <location>
        <begin position="31"/>
        <end position="51"/>
    </location>
</feature>
<reference evidence="4" key="2">
    <citation type="journal article" date="2021" name="PeerJ">
        <title>Extensive microbial diversity within the chicken gut microbiome revealed by metagenomics and culture.</title>
        <authorList>
            <person name="Gilroy R."/>
            <person name="Ravi A."/>
            <person name="Getino M."/>
            <person name="Pursley I."/>
            <person name="Horton D.L."/>
            <person name="Alikhan N.F."/>
            <person name="Baker D."/>
            <person name="Gharbi K."/>
            <person name="Hall N."/>
            <person name="Watson M."/>
            <person name="Adriaenssens E.M."/>
            <person name="Foster-Nyarko E."/>
            <person name="Jarju S."/>
            <person name="Secka A."/>
            <person name="Antonio M."/>
            <person name="Oren A."/>
            <person name="Chaudhuri R.R."/>
            <person name="La Ragione R."/>
            <person name="Hildebrand F."/>
            <person name="Pallen M.J."/>
        </authorList>
    </citation>
    <scope>NUCLEOTIDE SEQUENCE</scope>
    <source>
        <strain evidence="4">2830</strain>
    </source>
</reference>
<dbReference type="InterPro" id="IPR051933">
    <property type="entry name" value="Resuscitation_pf_RpfB"/>
</dbReference>
<dbReference type="GO" id="GO:0009254">
    <property type="term" value="P:peptidoglycan turnover"/>
    <property type="evidence" value="ECO:0007669"/>
    <property type="project" value="InterPro"/>
</dbReference>
<evidence type="ECO:0000256" key="2">
    <source>
        <dbReference type="SAM" id="Phobius"/>
    </source>
</evidence>
<name>A0A9D1HKY8_9FIRM</name>
<keyword evidence="2" id="KW-0472">Membrane</keyword>
<dbReference type="Pfam" id="PF07501">
    <property type="entry name" value="G5"/>
    <property type="match status" value="1"/>
</dbReference>
<dbReference type="PANTHER" id="PTHR39160">
    <property type="entry name" value="CELL WALL-BINDING PROTEIN YOCH"/>
    <property type="match status" value="1"/>
</dbReference>
<keyword evidence="2" id="KW-1133">Transmembrane helix</keyword>
<dbReference type="Gene3D" id="2.40.40.10">
    <property type="entry name" value="RlpA-like domain"/>
    <property type="match status" value="1"/>
</dbReference>
<gene>
    <name evidence="4" type="ORF">IAB00_05380</name>
</gene>